<reference evidence="1" key="1">
    <citation type="submission" date="2021-02" db="EMBL/GenBank/DDBJ databases">
        <authorList>
            <person name="Nowell W R."/>
        </authorList>
    </citation>
    <scope>NUCLEOTIDE SEQUENCE</scope>
</reference>
<evidence type="ECO:0000313" key="3">
    <source>
        <dbReference type="Proteomes" id="UP000663832"/>
    </source>
</evidence>
<accession>A0A815J044</accession>
<dbReference type="EMBL" id="CAJNOM010001380">
    <property type="protein sequence ID" value="CAF1605457.1"/>
    <property type="molecule type" value="Genomic_DNA"/>
</dbReference>
<dbReference type="Proteomes" id="UP000663832">
    <property type="component" value="Unassembled WGS sequence"/>
</dbReference>
<keyword evidence="3" id="KW-1185">Reference proteome</keyword>
<organism evidence="1 4">
    <name type="scientific">Adineta steineri</name>
    <dbReference type="NCBI Taxonomy" id="433720"/>
    <lineage>
        <taxon>Eukaryota</taxon>
        <taxon>Metazoa</taxon>
        <taxon>Spiralia</taxon>
        <taxon>Gnathifera</taxon>
        <taxon>Rotifera</taxon>
        <taxon>Eurotatoria</taxon>
        <taxon>Bdelloidea</taxon>
        <taxon>Adinetida</taxon>
        <taxon>Adinetidae</taxon>
        <taxon>Adineta</taxon>
    </lineage>
</organism>
<proteinExistence type="predicted"/>
<evidence type="ECO:0000313" key="1">
    <source>
        <dbReference type="EMBL" id="CAF1375289.1"/>
    </source>
</evidence>
<sequence>MQILNFLNQLKEFYINETVLDLIDSKKQSIEYWNRIFPSAPLIKKISCEDIGPNTKQSFQIIPSSKRIAYMQVTFD</sequence>
<dbReference type="Proteomes" id="UP000663877">
    <property type="component" value="Unassembled WGS sequence"/>
</dbReference>
<name>A0A815J044_9BILA</name>
<comment type="caution">
    <text evidence="1">The sequence shown here is derived from an EMBL/GenBank/DDBJ whole genome shotgun (WGS) entry which is preliminary data.</text>
</comment>
<protein>
    <submittedName>
        <fullName evidence="1">Uncharacterized protein</fullName>
    </submittedName>
</protein>
<gene>
    <name evidence="1" type="ORF">BJG266_LOCUS36257</name>
    <name evidence="2" type="ORF">QVE165_LOCUS53260</name>
</gene>
<dbReference type="AlphaFoldDB" id="A0A815J044"/>
<evidence type="ECO:0000313" key="2">
    <source>
        <dbReference type="EMBL" id="CAF1605457.1"/>
    </source>
</evidence>
<evidence type="ECO:0000313" key="4">
    <source>
        <dbReference type="Proteomes" id="UP000663877"/>
    </source>
</evidence>
<dbReference type="EMBL" id="CAJNOI010001035">
    <property type="protein sequence ID" value="CAF1375289.1"/>
    <property type="molecule type" value="Genomic_DNA"/>
</dbReference>